<evidence type="ECO:0000256" key="5">
    <source>
        <dbReference type="RuleBase" id="RU363062"/>
    </source>
</evidence>
<dbReference type="InterPro" id="IPR043502">
    <property type="entry name" value="DNA/RNA_pol_sf"/>
</dbReference>
<evidence type="ECO:0000256" key="3">
    <source>
        <dbReference type="ARBA" id="ARBA00022695"/>
    </source>
</evidence>
<evidence type="ECO:0000256" key="1">
    <source>
        <dbReference type="ARBA" id="ARBA00022484"/>
    </source>
</evidence>
<keyword evidence="3 5" id="KW-0548">Nucleotidyltransferase</keyword>
<dbReference type="PROSITE" id="PS50507">
    <property type="entry name" value="RDRP_SSRNA_POS"/>
    <property type="match status" value="1"/>
</dbReference>
<keyword evidence="1 5" id="KW-0696">RNA-directed RNA polymerase</keyword>
<name>A0A3S9W0L7_9TOMB</name>
<dbReference type="Pfam" id="PF00998">
    <property type="entry name" value="RdRP_3"/>
    <property type="match status" value="1"/>
</dbReference>
<comment type="catalytic activity">
    <reaction evidence="5">
        <text>RNA(n) + a ribonucleoside 5'-triphosphate = RNA(n+1) + diphosphate</text>
        <dbReference type="Rhea" id="RHEA:21248"/>
        <dbReference type="Rhea" id="RHEA-COMP:14527"/>
        <dbReference type="Rhea" id="RHEA-COMP:17342"/>
        <dbReference type="ChEBI" id="CHEBI:33019"/>
        <dbReference type="ChEBI" id="CHEBI:61557"/>
        <dbReference type="ChEBI" id="CHEBI:140395"/>
        <dbReference type="EC" id="2.7.7.48"/>
    </reaction>
</comment>
<organism evidence="7">
    <name type="scientific">Hypsignathus monstrosus tombus-like virus 1</name>
    <dbReference type="NCBI Taxonomy" id="2499252"/>
    <lineage>
        <taxon>Viruses</taxon>
        <taxon>Riboviria</taxon>
        <taxon>Orthornavirae</taxon>
        <taxon>Kitrinoviricota</taxon>
        <taxon>Tolucaviricetes</taxon>
        <taxon>Tolivirales</taxon>
        <taxon>Tombusviridae</taxon>
    </lineage>
</organism>
<sequence length="458" mass="54021">MPFMMRTVSTRHNRIHRTIPFRPSIYKPNDYTYHAQCGFNTIGAYLNRHKPQRLPEYDPSLFANDRILRDIIRKPTKWTHEQYIDSMDRPEKRRVYTEASRMVRDEGRVISRITPFTKLEKVKTDKYRAPRLIHSRHATFNIEYGSYIKPLERSLKPDKHFGKGTYDQIAAKIAGLASKYKYYTAGDHSSFDAHNLREHLQLCHRFYAKCYDNDKYLRKLSRRTLRNKCSTRHGESYILDGGRMSGDVDTGFGNCIVNLYILRSVLSDLGYKGDAIVNGDDFILFSTARIDIARFGERLRSYNMECKLVDSATNISTVEFCRTKLVYHPDGHPTMAFDPDRLKAIYGCTFHRYSDSNYLRYLQNVQHANWSINQNSPVHRQWRPLDRPRVSILEKDRLHVLKKQSTNRPYTWDYLTPSFIEAYPNYQIDKPLVPIYKQPPDQCAFYIFNHMSKLVTYI</sequence>
<dbReference type="GO" id="GO:0003723">
    <property type="term" value="F:RNA binding"/>
    <property type="evidence" value="ECO:0007669"/>
    <property type="project" value="InterPro"/>
</dbReference>
<feature type="domain" description="RdRp catalytic" evidence="6">
    <location>
        <begin position="181"/>
        <end position="294"/>
    </location>
</feature>
<keyword evidence="4 5" id="KW-0693">Viral RNA replication</keyword>
<keyword evidence="2 5" id="KW-0808">Transferase</keyword>
<keyword evidence="5" id="KW-0547">Nucleotide-binding</keyword>
<dbReference type="GO" id="GO:0003968">
    <property type="term" value="F:RNA-directed RNA polymerase activity"/>
    <property type="evidence" value="ECO:0007669"/>
    <property type="project" value="UniProtKB-KW"/>
</dbReference>
<dbReference type="SUPFAM" id="SSF56672">
    <property type="entry name" value="DNA/RNA polymerases"/>
    <property type="match status" value="1"/>
</dbReference>
<dbReference type="InterPro" id="IPR007094">
    <property type="entry name" value="RNA-dir_pol_PSvirus"/>
</dbReference>
<dbReference type="GO" id="GO:0000166">
    <property type="term" value="F:nucleotide binding"/>
    <property type="evidence" value="ECO:0007669"/>
    <property type="project" value="UniProtKB-KW"/>
</dbReference>
<accession>A0A3S9W0L7</accession>
<evidence type="ECO:0000259" key="6">
    <source>
        <dbReference type="PROSITE" id="PS50507"/>
    </source>
</evidence>
<dbReference type="EC" id="2.7.7.48" evidence="5"/>
<evidence type="ECO:0000313" key="7">
    <source>
        <dbReference type="EMBL" id="AZS32325.1"/>
    </source>
</evidence>
<proteinExistence type="predicted"/>
<evidence type="ECO:0000256" key="4">
    <source>
        <dbReference type="ARBA" id="ARBA00022953"/>
    </source>
</evidence>
<dbReference type="InterPro" id="IPR002166">
    <property type="entry name" value="RNA_pol_HCV"/>
</dbReference>
<dbReference type="EMBL" id="MH324433">
    <property type="protein sequence ID" value="AZS32325.1"/>
    <property type="molecule type" value="Genomic_RNA"/>
</dbReference>
<dbReference type="GO" id="GO:0039694">
    <property type="term" value="P:viral RNA genome replication"/>
    <property type="evidence" value="ECO:0007669"/>
    <property type="project" value="InterPro"/>
</dbReference>
<evidence type="ECO:0000256" key="2">
    <source>
        <dbReference type="ARBA" id="ARBA00022679"/>
    </source>
</evidence>
<protein>
    <recommendedName>
        <fullName evidence="5">RNA-directed RNA polymerase</fullName>
        <ecNumber evidence="5">2.7.7.48</ecNumber>
    </recommendedName>
</protein>
<reference evidence="7" key="1">
    <citation type="journal article" date="2018" name="Virology">
        <title>Diverse RNA viruses of arthropod origin in the blood of fruit bats suggest a link between bat and arthropod viromes.</title>
        <authorList>
            <person name="Bennett A.J."/>
            <person name="Bushmaker T."/>
            <person name="Cameron K."/>
            <person name="Ondzie A."/>
            <person name="Niama F.R."/>
            <person name="Parra H.J."/>
            <person name="Mombouli J.V."/>
            <person name="Olson S.H."/>
            <person name="Munster V.J."/>
            <person name="Goldberg T.L."/>
        </authorList>
    </citation>
    <scope>NUCLEOTIDE SEQUENCE</scope>
    <source>
        <strain evidence="7">HMTLV1-RML51</strain>
    </source>
</reference>